<gene>
    <name evidence="1" type="ORF">HDE68_003475</name>
</gene>
<name>A0A7W8ZPC2_9SPHI</name>
<dbReference type="EMBL" id="JACHCE010000005">
    <property type="protein sequence ID" value="MBB5637560.1"/>
    <property type="molecule type" value="Genomic_DNA"/>
</dbReference>
<dbReference type="RefSeq" id="WP_183883427.1">
    <property type="nucleotide sequence ID" value="NZ_JACHCD010000001.1"/>
</dbReference>
<dbReference type="Proteomes" id="UP000537204">
    <property type="component" value="Unassembled WGS sequence"/>
</dbReference>
<sequence>MKLFIKMLIITSFLVTILPVFSNAQNRLKKEQNTAYLKTVDSIFNKGFKSSELKDSIALYAFNFNIDLVKNNNGKTEIKQISVNDNLAYRLFPSYIRLNSVNFSSLMSNRKKLRLVVPILISNNSETAVKKYKKDDGNSLIDMQAALNIAYSLYSDIPYNNLKDANISLEHRIYRAKKDNNTERISKDIVYLNPYVIRILNIR</sequence>
<organism evidence="1 2">
    <name type="scientific">Pedobacter cryoconitis</name>
    <dbReference type="NCBI Taxonomy" id="188932"/>
    <lineage>
        <taxon>Bacteria</taxon>
        <taxon>Pseudomonadati</taxon>
        <taxon>Bacteroidota</taxon>
        <taxon>Sphingobacteriia</taxon>
        <taxon>Sphingobacteriales</taxon>
        <taxon>Sphingobacteriaceae</taxon>
        <taxon>Pedobacter</taxon>
    </lineage>
</organism>
<protein>
    <submittedName>
        <fullName evidence="1">Putative transcriptional regulator</fullName>
    </submittedName>
</protein>
<evidence type="ECO:0000313" key="2">
    <source>
        <dbReference type="Proteomes" id="UP000537204"/>
    </source>
</evidence>
<comment type="caution">
    <text evidence="1">The sequence shown here is derived from an EMBL/GenBank/DDBJ whole genome shotgun (WGS) entry which is preliminary data.</text>
</comment>
<evidence type="ECO:0000313" key="1">
    <source>
        <dbReference type="EMBL" id="MBB5637560.1"/>
    </source>
</evidence>
<proteinExistence type="predicted"/>
<reference evidence="1 2" key="1">
    <citation type="submission" date="2020-08" db="EMBL/GenBank/DDBJ databases">
        <title>Genomic Encyclopedia of Type Strains, Phase IV (KMG-V): Genome sequencing to study the core and pangenomes of soil and plant-associated prokaryotes.</title>
        <authorList>
            <person name="Whitman W."/>
        </authorList>
    </citation>
    <scope>NUCLEOTIDE SEQUENCE [LARGE SCALE GENOMIC DNA]</scope>
    <source>
        <strain evidence="1 2">S3M1</strain>
    </source>
</reference>
<dbReference type="AlphaFoldDB" id="A0A7W8ZPC2"/>
<accession>A0A7W8ZPC2</accession>